<evidence type="ECO:0000256" key="3">
    <source>
        <dbReference type="ARBA" id="ARBA00022692"/>
    </source>
</evidence>
<keyword evidence="5 6" id="KW-0472">Membrane</keyword>
<protein>
    <recommendedName>
        <fullName evidence="9">BAX inhibitor (BI)-1/YccA family protein</fullName>
    </recommendedName>
</protein>
<dbReference type="InterPro" id="IPR006214">
    <property type="entry name" value="Bax_inhibitor_1-related"/>
</dbReference>
<name>A0A840A688_9CAUL</name>
<keyword evidence="4 6" id="KW-1133">Transmembrane helix</keyword>
<evidence type="ECO:0000256" key="4">
    <source>
        <dbReference type="ARBA" id="ARBA00022989"/>
    </source>
</evidence>
<feature type="transmembrane region" description="Helical" evidence="6">
    <location>
        <begin position="128"/>
        <end position="146"/>
    </location>
</feature>
<evidence type="ECO:0008006" key="9">
    <source>
        <dbReference type="Google" id="ProtNLM"/>
    </source>
</evidence>
<sequence length="249" mass="26125">MAASRTNTPPTSAVTAVPDTDAGLRAFMLGVYNRLALGLVLASGLAWVVGNVPQVGQLMFRTVAGQPVGYTLLGMGVVFAPLVLLLGAGFVMRTPTARGTGALYWSIVALMGASLGVVFLIYTGASLARTFLITAAAFGALSLWGYTTKRSLSGAGSFLMMGLIGLILASVVNMFLRSSALAFVVDIVGVLIFSGLIAWDTQRLKLSYADLSAKGASLEVAANYGALSLFINFINLFQFLLLLTGQRQR</sequence>
<evidence type="ECO:0000256" key="1">
    <source>
        <dbReference type="ARBA" id="ARBA00004141"/>
    </source>
</evidence>
<feature type="transmembrane region" description="Helical" evidence="6">
    <location>
        <begin position="70"/>
        <end position="91"/>
    </location>
</feature>
<gene>
    <name evidence="7" type="ORF">GGQ61_003739</name>
</gene>
<dbReference type="Proteomes" id="UP000530564">
    <property type="component" value="Unassembled WGS sequence"/>
</dbReference>
<keyword evidence="8" id="KW-1185">Reference proteome</keyword>
<organism evidence="7 8">
    <name type="scientific">Phenylobacterium haematophilum</name>
    <dbReference type="NCBI Taxonomy" id="98513"/>
    <lineage>
        <taxon>Bacteria</taxon>
        <taxon>Pseudomonadati</taxon>
        <taxon>Pseudomonadota</taxon>
        <taxon>Alphaproteobacteria</taxon>
        <taxon>Caulobacterales</taxon>
        <taxon>Caulobacteraceae</taxon>
        <taxon>Phenylobacterium</taxon>
    </lineage>
</organism>
<evidence type="ECO:0000313" key="8">
    <source>
        <dbReference type="Proteomes" id="UP000530564"/>
    </source>
</evidence>
<evidence type="ECO:0000313" key="7">
    <source>
        <dbReference type="EMBL" id="MBB3893001.1"/>
    </source>
</evidence>
<evidence type="ECO:0000256" key="5">
    <source>
        <dbReference type="ARBA" id="ARBA00023136"/>
    </source>
</evidence>
<feature type="transmembrane region" description="Helical" evidence="6">
    <location>
        <begin position="220"/>
        <end position="243"/>
    </location>
</feature>
<keyword evidence="3 6" id="KW-0812">Transmembrane</keyword>
<comment type="similarity">
    <text evidence="2 6">Belongs to the BI1 family.</text>
</comment>
<dbReference type="RefSeq" id="WP_183776025.1">
    <property type="nucleotide sequence ID" value="NZ_JACIDK010000006.1"/>
</dbReference>
<dbReference type="PANTHER" id="PTHR23291:SF50">
    <property type="entry name" value="PROTEIN LIFEGUARD 4"/>
    <property type="match status" value="1"/>
</dbReference>
<feature type="transmembrane region" description="Helical" evidence="6">
    <location>
        <begin position="31"/>
        <end position="50"/>
    </location>
</feature>
<reference evidence="7 8" key="1">
    <citation type="submission" date="2020-08" db="EMBL/GenBank/DDBJ databases">
        <title>Genomic Encyclopedia of Type Strains, Phase IV (KMG-IV): sequencing the most valuable type-strain genomes for metagenomic binning, comparative biology and taxonomic classification.</title>
        <authorList>
            <person name="Goeker M."/>
        </authorList>
    </citation>
    <scope>NUCLEOTIDE SEQUENCE [LARGE SCALE GENOMIC DNA]</scope>
    <source>
        <strain evidence="7 8">DSM 21793</strain>
    </source>
</reference>
<dbReference type="Pfam" id="PF01027">
    <property type="entry name" value="Bax1-I"/>
    <property type="match status" value="1"/>
</dbReference>
<evidence type="ECO:0000256" key="2">
    <source>
        <dbReference type="ARBA" id="ARBA00010350"/>
    </source>
</evidence>
<dbReference type="AlphaFoldDB" id="A0A840A688"/>
<dbReference type="EMBL" id="JACIDK010000006">
    <property type="protein sequence ID" value="MBB3893001.1"/>
    <property type="molecule type" value="Genomic_DNA"/>
</dbReference>
<dbReference type="GO" id="GO:0005886">
    <property type="term" value="C:plasma membrane"/>
    <property type="evidence" value="ECO:0007669"/>
    <property type="project" value="TreeGrafter"/>
</dbReference>
<feature type="transmembrane region" description="Helical" evidence="6">
    <location>
        <begin position="103"/>
        <end position="122"/>
    </location>
</feature>
<dbReference type="CDD" id="cd10432">
    <property type="entry name" value="BI-1-like_bacterial"/>
    <property type="match status" value="1"/>
</dbReference>
<accession>A0A840A688</accession>
<feature type="transmembrane region" description="Helical" evidence="6">
    <location>
        <begin position="158"/>
        <end position="176"/>
    </location>
</feature>
<evidence type="ECO:0000256" key="6">
    <source>
        <dbReference type="RuleBase" id="RU004379"/>
    </source>
</evidence>
<proteinExistence type="inferred from homology"/>
<comment type="caution">
    <text evidence="7">The sequence shown here is derived from an EMBL/GenBank/DDBJ whole genome shotgun (WGS) entry which is preliminary data.</text>
</comment>
<feature type="transmembrane region" description="Helical" evidence="6">
    <location>
        <begin position="182"/>
        <end position="199"/>
    </location>
</feature>
<comment type="subcellular location">
    <subcellularLocation>
        <location evidence="1">Membrane</location>
        <topology evidence="1">Multi-pass membrane protein</topology>
    </subcellularLocation>
</comment>
<dbReference type="PANTHER" id="PTHR23291">
    <property type="entry name" value="BAX INHIBITOR-RELATED"/>
    <property type="match status" value="1"/>
</dbReference>